<organism evidence="1 2">
    <name type="scientific">Streptomyces katrae</name>
    <dbReference type="NCBI Taxonomy" id="68223"/>
    <lineage>
        <taxon>Bacteria</taxon>
        <taxon>Bacillati</taxon>
        <taxon>Actinomycetota</taxon>
        <taxon>Actinomycetes</taxon>
        <taxon>Kitasatosporales</taxon>
        <taxon>Streptomycetaceae</taxon>
        <taxon>Streptomyces</taxon>
    </lineage>
</organism>
<protein>
    <submittedName>
        <fullName evidence="1">Uncharacterized protein</fullName>
    </submittedName>
</protein>
<reference evidence="1 2" key="1">
    <citation type="submission" date="2023-05" db="EMBL/GenBank/DDBJ databases">
        <title>Sequencing and Assembly of Streptomyces sp. NP73.</title>
        <authorList>
            <person name="Konwar A.N."/>
            <person name="Saikia K."/>
            <person name="Thakur D."/>
        </authorList>
    </citation>
    <scope>NUCLEOTIDE SEQUENCE [LARGE SCALE GENOMIC DNA]</scope>
    <source>
        <strain evidence="1 2">NP73</strain>
    </source>
</reference>
<proteinExistence type="predicted"/>
<name>A0ABT7GYJ0_9ACTN</name>
<dbReference type="RefSeq" id="WP_125819142.1">
    <property type="nucleotide sequence ID" value="NZ_JASITI010000033.1"/>
</dbReference>
<dbReference type="EMBL" id="JASITI010000033">
    <property type="protein sequence ID" value="MDK9498697.1"/>
    <property type="molecule type" value="Genomic_DNA"/>
</dbReference>
<sequence>MVTPPGLGWLPGVEELLLSTAPAAPAAPARPRPTIRGIRESLPGHRLAAFDAELADTEADALPVLLHRWAALAADGSGK</sequence>
<evidence type="ECO:0000313" key="1">
    <source>
        <dbReference type="EMBL" id="MDK9498697.1"/>
    </source>
</evidence>
<evidence type="ECO:0000313" key="2">
    <source>
        <dbReference type="Proteomes" id="UP001223390"/>
    </source>
</evidence>
<dbReference type="Proteomes" id="UP001223390">
    <property type="component" value="Unassembled WGS sequence"/>
</dbReference>
<comment type="caution">
    <text evidence="1">The sequence shown here is derived from an EMBL/GenBank/DDBJ whole genome shotgun (WGS) entry which is preliminary data.</text>
</comment>
<gene>
    <name evidence="1" type="ORF">QEZ40_003892</name>
</gene>
<accession>A0ABT7GYJ0</accession>
<keyword evidence="2" id="KW-1185">Reference proteome</keyword>